<feature type="region of interest" description="Disordered" evidence="1">
    <location>
        <begin position="185"/>
        <end position="236"/>
    </location>
</feature>
<evidence type="ECO:0000259" key="2">
    <source>
        <dbReference type="Pfam" id="PF24845"/>
    </source>
</evidence>
<comment type="caution">
    <text evidence="3">The sequence shown here is derived from an EMBL/GenBank/DDBJ whole genome shotgun (WGS) entry which is preliminary data.</text>
</comment>
<dbReference type="Proteomes" id="UP001150238">
    <property type="component" value="Unassembled WGS sequence"/>
</dbReference>
<reference evidence="3" key="2">
    <citation type="journal article" date="2023" name="Proc. Natl. Acad. Sci. U.S.A.">
        <title>A global phylogenomic analysis of the shiitake genus Lentinula.</title>
        <authorList>
            <person name="Sierra-Patev S."/>
            <person name="Min B."/>
            <person name="Naranjo-Ortiz M."/>
            <person name="Looney B."/>
            <person name="Konkel Z."/>
            <person name="Slot J.C."/>
            <person name="Sakamoto Y."/>
            <person name="Steenwyk J.L."/>
            <person name="Rokas A."/>
            <person name="Carro J."/>
            <person name="Camarero S."/>
            <person name="Ferreira P."/>
            <person name="Molpeceres G."/>
            <person name="Ruiz-Duenas F.J."/>
            <person name="Serrano A."/>
            <person name="Henrissat B."/>
            <person name="Drula E."/>
            <person name="Hughes K.W."/>
            <person name="Mata J.L."/>
            <person name="Ishikawa N.K."/>
            <person name="Vargas-Isla R."/>
            <person name="Ushijima S."/>
            <person name="Smith C.A."/>
            <person name="Donoghue J."/>
            <person name="Ahrendt S."/>
            <person name="Andreopoulos W."/>
            <person name="He G."/>
            <person name="LaButti K."/>
            <person name="Lipzen A."/>
            <person name="Ng V."/>
            <person name="Riley R."/>
            <person name="Sandor L."/>
            <person name="Barry K."/>
            <person name="Martinez A.T."/>
            <person name="Xiao Y."/>
            <person name="Gibbons J.G."/>
            <person name="Terashima K."/>
            <person name="Grigoriev I.V."/>
            <person name="Hibbett D."/>
        </authorList>
    </citation>
    <scope>NUCLEOTIDE SEQUENCE</scope>
    <source>
        <strain evidence="3">Sp2 HRB7682 ss15</strain>
    </source>
</reference>
<proteinExistence type="predicted"/>
<evidence type="ECO:0000313" key="4">
    <source>
        <dbReference type="Proteomes" id="UP001150238"/>
    </source>
</evidence>
<feature type="compositionally biased region" description="Polar residues" evidence="1">
    <location>
        <begin position="69"/>
        <end position="85"/>
    </location>
</feature>
<dbReference type="EMBL" id="JANVFS010000011">
    <property type="protein sequence ID" value="KAJ4484999.1"/>
    <property type="molecule type" value="Genomic_DNA"/>
</dbReference>
<feature type="region of interest" description="Disordered" evidence="1">
    <location>
        <begin position="69"/>
        <end position="94"/>
    </location>
</feature>
<evidence type="ECO:0000313" key="3">
    <source>
        <dbReference type="EMBL" id="KAJ4484999.1"/>
    </source>
</evidence>
<name>A0A9W9AMR9_9AGAR</name>
<reference evidence="3" key="1">
    <citation type="submission" date="2022-08" db="EMBL/GenBank/DDBJ databases">
        <authorList>
            <consortium name="DOE Joint Genome Institute"/>
            <person name="Min B."/>
            <person name="Riley R."/>
            <person name="Sierra-Patev S."/>
            <person name="Naranjo-Ortiz M."/>
            <person name="Looney B."/>
            <person name="Konkel Z."/>
            <person name="Slot J.C."/>
            <person name="Sakamoto Y."/>
            <person name="Steenwyk J.L."/>
            <person name="Rokas A."/>
            <person name="Carro J."/>
            <person name="Camarero S."/>
            <person name="Ferreira P."/>
            <person name="Molpeceres G."/>
            <person name="Ruiz-Duenas F.J."/>
            <person name="Serrano A."/>
            <person name="Henrissat B."/>
            <person name="Drula E."/>
            <person name="Hughes K.W."/>
            <person name="Mata J.L."/>
            <person name="Ishikawa N.K."/>
            <person name="Vargas-Isla R."/>
            <person name="Ushijima S."/>
            <person name="Smith C.A."/>
            <person name="Ahrendt S."/>
            <person name="Andreopoulos W."/>
            <person name="He G."/>
            <person name="Labutti K."/>
            <person name="Lipzen A."/>
            <person name="Ng V."/>
            <person name="Sandor L."/>
            <person name="Barry K."/>
            <person name="Martinez A.T."/>
            <person name="Xiao Y."/>
            <person name="Gibbons J.G."/>
            <person name="Terashima K."/>
            <person name="Hibbett D.S."/>
            <person name="Grigoriev I.V."/>
        </authorList>
    </citation>
    <scope>NUCLEOTIDE SEQUENCE</scope>
    <source>
        <strain evidence="3">Sp2 HRB7682 ss15</strain>
    </source>
</reference>
<feature type="domain" description="DUF7721" evidence="2">
    <location>
        <begin position="96"/>
        <end position="173"/>
    </location>
</feature>
<feature type="compositionally biased region" description="Polar residues" evidence="1">
    <location>
        <begin position="188"/>
        <end position="209"/>
    </location>
</feature>
<dbReference type="AlphaFoldDB" id="A0A9W9AMR9"/>
<protein>
    <recommendedName>
        <fullName evidence="2">DUF7721 domain-containing protein</fullName>
    </recommendedName>
</protein>
<dbReference type="Pfam" id="PF24845">
    <property type="entry name" value="DUF7721"/>
    <property type="match status" value="1"/>
</dbReference>
<sequence length="369" mass="39986">MNVDFGPRSFEAGAGDVQLVAIFQYESHPMSTSTGVLAAFFLGEADLSGSSDSFMNLAKQGYAAYEASQSDVSKTGGSEYNSPDNRPQGVSRPSFNHDEVVQTAEQHGSGDSGMFSHAMNYVKSNTGTTGSSSSSRILDLDLWQEHEEPIDEEHVTNSHQEAYERGNAGSLSAWAALLRCRNFPYPDRSTTTDHQMPATQLPPQGQQGRITHHQEGQQGQIQKPPPPPPPLTFDGFPAPVLDSWLTSLTTPSSQSISQSQSQGFALEKDLGNQSIDPLFFGFPHPVIRSSDASSSPESHSSDSFSFKDASDASFVYLNTNANANADKTNNTFPDFPPPNLPTLPDLSSLPDLLPRLPHIPSHVRVVRHV</sequence>
<dbReference type="InterPro" id="IPR056138">
    <property type="entry name" value="DUF7721"/>
</dbReference>
<organism evidence="3 4">
    <name type="scientific">Lentinula lateritia</name>
    <dbReference type="NCBI Taxonomy" id="40482"/>
    <lineage>
        <taxon>Eukaryota</taxon>
        <taxon>Fungi</taxon>
        <taxon>Dikarya</taxon>
        <taxon>Basidiomycota</taxon>
        <taxon>Agaricomycotina</taxon>
        <taxon>Agaricomycetes</taxon>
        <taxon>Agaricomycetidae</taxon>
        <taxon>Agaricales</taxon>
        <taxon>Marasmiineae</taxon>
        <taxon>Omphalotaceae</taxon>
        <taxon>Lentinula</taxon>
    </lineage>
</organism>
<gene>
    <name evidence="3" type="ORF">C8J55DRAFT_487993</name>
</gene>
<evidence type="ECO:0000256" key="1">
    <source>
        <dbReference type="SAM" id="MobiDB-lite"/>
    </source>
</evidence>
<accession>A0A9W9AMR9</accession>